<dbReference type="Proteomes" id="UP000184076">
    <property type="component" value="Unassembled WGS sequence"/>
</dbReference>
<dbReference type="STRING" id="1121391.SAMN02745206_03766"/>
<proteinExistence type="predicted"/>
<protein>
    <submittedName>
        <fullName evidence="2">Uncharacterized protein</fullName>
    </submittedName>
</protein>
<evidence type="ECO:0000313" key="2">
    <source>
        <dbReference type="EMBL" id="SHG38512.1"/>
    </source>
</evidence>
<evidence type="ECO:0000313" key="3">
    <source>
        <dbReference type="Proteomes" id="UP000184076"/>
    </source>
</evidence>
<gene>
    <name evidence="2" type="ORF">SAMN02745206_03766</name>
</gene>
<feature type="region of interest" description="Disordered" evidence="1">
    <location>
        <begin position="544"/>
        <end position="563"/>
    </location>
</feature>
<sequence>MPARDRNDRWYKPDELFAVYQDYLFQTQALFLDIPRHIQNSASGFLQFLGVRKTPETRLVVKHLLYSAEKNLPVHEEVYRHLNNHAEDPAIEGLQGNKCLYLRERECYLTPDQVFWADHPFGRYRHRLDESLRVYGGLFKKIGVCERPDHTDALSVIKEISAEFEKRKQPVDEQDLAVLRACWRLLETAVETECFTEKEAGTLRGIKCVPNTQRMLYPPEWIFFENRAGLSGKFGDFLAANVIPKPLDSARAMAMAGVRPLGTAVKVHVLECEDPVEDSELAGIIQVRRQAIARILDARIGSDLISGVLERLSDIRFQSARSLIIRYQLRAFNRELQSGPEYTPALYLPDEARLVFTKPDSKPPWAAIARELAVAMLPEQDPGGIAAGIKEVLAAETAELADRTLDDLGYPRLDTTTFEPPRPTTPISGFGTPDTGGETPIDEPSDGLRALPGGTSLNDEQDDTAAPEAGTPCPTEPTTGVTAVEPTTKRPERPSGTKKRKRPVLRSYLPAPDPTSEAGEAMEGKTGRSQVDAAGIERVLDYEKSRGRIPQEMPHHNPGYDIESRVVVITQN</sequence>
<accession>A0A1M5JD75</accession>
<evidence type="ECO:0000256" key="1">
    <source>
        <dbReference type="SAM" id="MobiDB-lite"/>
    </source>
</evidence>
<name>A0A1M5JD75_9BACT</name>
<keyword evidence="3" id="KW-1185">Reference proteome</keyword>
<dbReference type="EMBL" id="FQVB01000075">
    <property type="protein sequence ID" value="SHG38512.1"/>
    <property type="molecule type" value="Genomic_DNA"/>
</dbReference>
<organism evidence="2 3">
    <name type="scientific">Desulfacinum infernum DSM 9756</name>
    <dbReference type="NCBI Taxonomy" id="1121391"/>
    <lineage>
        <taxon>Bacteria</taxon>
        <taxon>Pseudomonadati</taxon>
        <taxon>Thermodesulfobacteriota</taxon>
        <taxon>Syntrophobacteria</taxon>
        <taxon>Syntrophobacterales</taxon>
        <taxon>Syntrophobacteraceae</taxon>
        <taxon>Desulfacinum</taxon>
    </lineage>
</organism>
<reference evidence="3" key="1">
    <citation type="submission" date="2016-11" db="EMBL/GenBank/DDBJ databases">
        <authorList>
            <person name="Varghese N."/>
            <person name="Submissions S."/>
        </authorList>
    </citation>
    <scope>NUCLEOTIDE SEQUENCE [LARGE SCALE GENOMIC DNA]</scope>
    <source>
        <strain evidence="3">DSM 9756</strain>
    </source>
</reference>
<feature type="region of interest" description="Disordered" evidence="1">
    <location>
        <begin position="415"/>
        <end position="535"/>
    </location>
</feature>
<dbReference type="AlphaFoldDB" id="A0A1M5JD75"/>